<dbReference type="InterPro" id="IPR047817">
    <property type="entry name" value="ABC2_TM_bact-type"/>
</dbReference>
<feature type="domain" description="ABC transmembrane type-2" evidence="6">
    <location>
        <begin position="133"/>
        <end position="365"/>
    </location>
</feature>
<dbReference type="GO" id="GO:0005524">
    <property type="term" value="F:ATP binding"/>
    <property type="evidence" value="ECO:0007669"/>
    <property type="project" value="UniProtKB-KW"/>
</dbReference>
<evidence type="ECO:0000256" key="1">
    <source>
        <dbReference type="ARBA" id="ARBA00004141"/>
    </source>
</evidence>
<keyword evidence="4 5" id="KW-0472">Membrane</keyword>
<keyword evidence="8" id="KW-1185">Reference proteome</keyword>
<dbReference type="InterPro" id="IPR052902">
    <property type="entry name" value="ABC-2_transporter"/>
</dbReference>
<evidence type="ECO:0000259" key="6">
    <source>
        <dbReference type="PROSITE" id="PS51012"/>
    </source>
</evidence>
<dbReference type="AlphaFoldDB" id="A0A975BRF8"/>
<keyword evidence="7" id="KW-0067">ATP-binding</keyword>
<evidence type="ECO:0000256" key="4">
    <source>
        <dbReference type="ARBA" id="ARBA00023136"/>
    </source>
</evidence>
<sequence>MALRKEAFIAKQSETLKNIMLKRFCSIFIARNKEYFRDRAAFGWNFLFPFLIIAGFAIMFQRDGHTEYKCGVIPSENPKKIHEPLPHILKDITLLKFVEFQNRDIGFEKLKHHRLDLVLEQGSDPLRYWISETSPKGTVAESLLLKALYDPGYLADKVSRESVKGRQIHYIDWLFPGILAMNMMFSGLFGVGYVIVRYRKTGALKRFKATPLTSFEYLTAQVVSRMFLLLFTNVIVYAGCAFLFNFHCQGSYFDLILLFSLGSVSIISLGLVVAARASSEEFASGILNMITWPMMFLSEVWFSLEGTPDWVRTFSQFFPLIHVTEGMRRIMNEGASIGDLGFQIMVLSMMSVIFMLIGSILFKWTKE</sequence>
<keyword evidence="7" id="KW-0547">Nucleotide-binding</keyword>
<dbReference type="Proteomes" id="UP000663722">
    <property type="component" value="Chromosome"/>
</dbReference>
<evidence type="ECO:0000313" key="8">
    <source>
        <dbReference type="Proteomes" id="UP000663722"/>
    </source>
</evidence>
<dbReference type="GO" id="GO:0043190">
    <property type="term" value="C:ATP-binding cassette (ABC) transporter complex"/>
    <property type="evidence" value="ECO:0007669"/>
    <property type="project" value="InterPro"/>
</dbReference>
<evidence type="ECO:0000256" key="3">
    <source>
        <dbReference type="ARBA" id="ARBA00022989"/>
    </source>
</evidence>
<dbReference type="InterPro" id="IPR013525">
    <property type="entry name" value="ABC2_TM"/>
</dbReference>
<feature type="transmembrane region" description="Helical" evidence="5">
    <location>
        <begin position="252"/>
        <end position="274"/>
    </location>
</feature>
<dbReference type="PROSITE" id="PS51012">
    <property type="entry name" value="ABC_TM2"/>
    <property type="match status" value="1"/>
</dbReference>
<dbReference type="GO" id="GO:0140359">
    <property type="term" value="F:ABC-type transporter activity"/>
    <property type="evidence" value="ECO:0007669"/>
    <property type="project" value="InterPro"/>
</dbReference>
<evidence type="ECO:0000313" key="7">
    <source>
        <dbReference type="EMBL" id="QTA90033.1"/>
    </source>
</evidence>
<keyword evidence="5" id="KW-1003">Cell membrane</keyword>
<keyword evidence="2 5" id="KW-0812">Transmembrane</keyword>
<evidence type="ECO:0000256" key="2">
    <source>
        <dbReference type="ARBA" id="ARBA00022692"/>
    </source>
</evidence>
<feature type="transmembrane region" description="Helical" evidence="5">
    <location>
        <begin position="340"/>
        <end position="362"/>
    </location>
</feature>
<evidence type="ECO:0000256" key="5">
    <source>
        <dbReference type="RuleBase" id="RU361157"/>
    </source>
</evidence>
<reference evidence="7" key="1">
    <citation type="journal article" date="2021" name="Microb. Physiol.">
        <title>Proteogenomic Insights into the Physiology of Marine, Sulfate-Reducing, Filamentous Desulfonema limicola and Desulfonema magnum.</title>
        <authorList>
            <person name="Schnaars V."/>
            <person name="Wohlbrand L."/>
            <person name="Scheve S."/>
            <person name="Hinrichs C."/>
            <person name="Reinhardt R."/>
            <person name="Rabus R."/>
        </authorList>
    </citation>
    <scope>NUCLEOTIDE SEQUENCE</scope>
    <source>
        <strain evidence="7">4be13</strain>
    </source>
</reference>
<dbReference type="KEGG" id="dmm:dnm_060930"/>
<keyword evidence="3 5" id="KW-1133">Transmembrane helix</keyword>
<accession>A0A975BRF8</accession>
<feature type="transmembrane region" description="Helical" evidence="5">
    <location>
        <begin position="41"/>
        <end position="60"/>
    </location>
</feature>
<organism evidence="7 8">
    <name type="scientific">Desulfonema magnum</name>
    <dbReference type="NCBI Taxonomy" id="45655"/>
    <lineage>
        <taxon>Bacteria</taxon>
        <taxon>Pseudomonadati</taxon>
        <taxon>Thermodesulfobacteriota</taxon>
        <taxon>Desulfobacteria</taxon>
        <taxon>Desulfobacterales</taxon>
        <taxon>Desulfococcaceae</taxon>
        <taxon>Desulfonema</taxon>
    </lineage>
</organism>
<proteinExistence type="inferred from homology"/>
<name>A0A975BRF8_9BACT</name>
<keyword evidence="5" id="KW-0813">Transport</keyword>
<comment type="similarity">
    <text evidence="5">Belongs to the ABC-2 integral membrane protein family.</text>
</comment>
<dbReference type="InterPro" id="IPR000412">
    <property type="entry name" value="ABC_2_transport"/>
</dbReference>
<feature type="transmembrane region" description="Helical" evidence="5">
    <location>
        <begin position="173"/>
        <end position="196"/>
    </location>
</feature>
<dbReference type="PRINTS" id="PR00164">
    <property type="entry name" value="ABC2TRNSPORT"/>
</dbReference>
<feature type="transmembrane region" description="Helical" evidence="5">
    <location>
        <begin position="227"/>
        <end position="246"/>
    </location>
</feature>
<dbReference type="Pfam" id="PF12698">
    <property type="entry name" value="ABC2_membrane_3"/>
    <property type="match status" value="1"/>
</dbReference>
<comment type="subcellular location">
    <subcellularLocation>
        <location evidence="5">Cell membrane</location>
        <topology evidence="5">Multi-pass membrane protein</topology>
    </subcellularLocation>
    <subcellularLocation>
        <location evidence="1">Membrane</location>
        <topology evidence="1">Multi-pass membrane protein</topology>
    </subcellularLocation>
</comment>
<dbReference type="PANTHER" id="PTHR43027:SF1">
    <property type="entry name" value="DOXORUBICIN RESISTANCE ABC TRANSPORTER PERMEASE PROTEIN DRRC-RELATED"/>
    <property type="match status" value="1"/>
</dbReference>
<protein>
    <recommendedName>
        <fullName evidence="5">Transport permease protein</fullName>
    </recommendedName>
</protein>
<dbReference type="EMBL" id="CP061800">
    <property type="protein sequence ID" value="QTA90033.1"/>
    <property type="molecule type" value="Genomic_DNA"/>
</dbReference>
<dbReference type="PANTHER" id="PTHR43027">
    <property type="entry name" value="DOXORUBICIN RESISTANCE ABC TRANSPORTER PERMEASE PROTEIN DRRC-RELATED"/>
    <property type="match status" value="1"/>
</dbReference>
<feature type="transmembrane region" description="Helical" evidence="5">
    <location>
        <begin position="286"/>
        <end position="304"/>
    </location>
</feature>
<gene>
    <name evidence="7" type="ORF">dnm_060930</name>
</gene>